<accession>A0A1U9XPL7</accession>
<dbReference type="RefSeq" id="YP_009353891.1">
    <property type="nucleotide sequence ID" value="NC_034305.1"/>
</dbReference>
<reference evidence="2" key="1">
    <citation type="journal article" date="2017" name="Mol. Phylogenet. Evol.">
        <title>Curious bivalves: Systematic utility and unusual properties of anomalodesmatan mitochondrial genomes.</title>
        <authorList>
            <person name="Williams S.T."/>
            <person name="Foster P.G."/>
            <person name="Hughes C."/>
            <person name="Harper E.M."/>
            <person name="Taylor J.D."/>
            <person name="Littlewood D.T."/>
            <person name="Dyal P."/>
            <person name="Hopkins K.P."/>
            <person name="Briscoe A.G."/>
        </authorList>
    </citation>
    <scope>NUCLEOTIDE SEQUENCE</scope>
</reference>
<keyword evidence="1" id="KW-1133">Transmembrane helix</keyword>
<keyword evidence="1" id="KW-0812">Transmembrane</keyword>
<evidence type="ECO:0000256" key="1">
    <source>
        <dbReference type="SAM" id="Phobius"/>
    </source>
</evidence>
<proteinExistence type="predicted"/>
<protein>
    <submittedName>
        <fullName evidence="2">ATP synthase subunit 8</fullName>
    </submittedName>
</protein>
<feature type="transmembrane region" description="Helical" evidence="1">
    <location>
        <begin position="12"/>
        <end position="31"/>
    </location>
</feature>
<dbReference type="EMBL" id="KX815963">
    <property type="protein sequence ID" value="AQZ26195.1"/>
    <property type="molecule type" value="Genomic_DNA"/>
</dbReference>
<geneLocation type="mitochondrion" evidence="2"/>
<name>A0A1U9XPL7_9BIVA</name>
<evidence type="ECO:0000313" key="2">
    <source>
        <dbReference type="EMBL" id="AQZ26195.1"/>
    </source>
</evidence>
<dbReference type="AlphaFoldDB" id="A0A1U9XPL7"/>
<dbReference type="CTD" id="4509"/>
<dbReference type="GeneID" id="32229823"/>
<keyword evidence="2" id="KW-0496">Mitochondrion</keyword>
<organism evidence="2">
    <name type="scientific">Laternula truncata</name>
    <dbReference type="NCBI Taxonomy" id="1199070"/>
    <lineage>
        <taxon>Eukaryota</taxon>
        <taxon>Metazoa</taxon>
        <taxon>Spiralia</taxon>
        <taxon>Lophotrochozoa</taxon>
        <taxon>Mollusca</taxon>
        <taxon>Bivalvia</taxon>
        <taxon>Autobranchia</taxon>
        <taxon>Heteroconchia</taxon>
        <taxon>Euheterodonta</taxon>
        <taxon>Anomalodesmata</taxon>
        <taxon>Pandoroidea</taxon>
        <taxon>Laternulidae</taxon>
        <taxon>Laternula</taxon>
    </lineage>
</organism>
<keyword evidence="1" id="KW-0472">Membrane</keyword>
<sequence length="34" mass="3986">MPHFGPLNWISIYCGIWGGMFSLMSVIWWWGKLA</sequence>
<gene>
    <name evidence="2" type="primary">ATP8</name>
</gene>